<feature type="transmembrane region" description="Helical" evidence="2">
    <location>
        <begin position="69"/>
        <end position="89"/>
    </location>
</feature>
<feature type="region of interest" description="Disordered" evidence="1">
    <location>
        <begin position="1"/>
        <end position="25"/>
    </location>
</feature>
<keyword evidence="2" id="KW-1133">Transmembrane helix</keyword>
<proteinExistence type="predicted"/>
<reference evidence="3" key="2">
    <citation type="submission" date="2014-07" db="EMBL/GenBank/DDBJ databases">
        <authorList>
            <person name="Hull J."/>
        </authorList>
    </citation>
    <scope>NUCLEOTIDE SEQUENCE</scope>
</reference>
<evidence type="ECO:0000256" key="2">
    <source>
        <dbReference type="SAM" id="Phobius"/>
    </source>
</evidence>
<keyword evidence="2" id="KW-0812">Transmembrane</keyword>
<evidence type="ECO:0000256" key="1">
    <source>
        <dbReference type="SAM" id="MobiDB-lite"/>
    </source>
</evidence>
<organism evidence="3">
    <name type="scientific">Lygus hesperus</name>
    <name type="common">Western plant bug</name>
    <dbReference type="NCBI Taxonomy" id="30085"/>
    <lineage>
        <taxon>Eukaryota</taxon>
        <taxon>Metazoa</taxon>
        <taxon>Ecdysozoa</taxon>
        <taxon>Arthropoda</taxon>
        <taxon>Hexapoda</taxon>
        <taxon>Insecta</taxon>
        <taxon>Pterygota</taxon>
        <taxon>Neoptera</taxon>
        <taxon>Paraneoptera</taxon>
        <taxon>Hemiptera</taxon>
        <taxon>Heteroptera</taxon>
        <taxon>Panheteroptera</taxon>
        <taxon>Cimicomorpha</taxon>
        <taxon>Miridae</taxon>
        <taxon>Mirini</taxon>
        <taxon>Lygus</taxon>
    </lineage>
</organism>
<dbReference type="AlphaFoldDB" id="A0A0A9ZA53"/>
<gene>
    <name evidence="3" type="primary">Rpia_4</name>
    <name evidence="3" type="ORF">CM83_12064</name>
</gene>
<dbReference type="EMBL" id="GBHO01002813">
    <property type="protein sequence ID" value="JAG40791.1"/>
    <property type="molecule type" value="Transcribed_RNA"/>
</dbReference>
<reference evidence="3" key="1">
    <citation type="journal article" date="2014" name="PLoS ONE">
        <title>Transcriptome-Based Identification of ABC Transporters in the Western Tarnished Plant Bug Lygus hesperus.</title>
        <authorList>
            <person name="Hull J.J."/>
            <person name="Chaney K."/>
            <person name="Geib S.M."/>
            <person name="Fabrick J.A."/>
            <person name="Brent C.S."/>
            <person name="Walsh D."/>
            <person name="Lavine L.C."/>
        </authorList>
    </citation>
    <scope>NUCLEOTIDE SEQUENCE</scope>
</reference>
<dbReference type="GO" id="GO:0016853">
    <property type="term" value="F:isomerase activity"/>
    <property type="evidence" value="ECO:0007669"/>
    <property type="project" value="UniProtKB-KW"/>
</dbReference>
<name>A0A0A9ZA53_LYGHE</name>
<protein>
    <submittedName>
        <fullName evidence="3">Ribose-5-phosphate isomerase</fullName>
    </submittedName>
</protein>
<accession>A0A0A9ZA53</accession>
<keyword evidence="2" id="KW-0472">Membrane</keyword>
<keyword evidence="3" id="KW-0413">Isomerase</keyword>
<evidence type="ECO:0000313" key="3">
    <source>
        <dbReference type="EMBL" id="JAG40791.1"/>
    </source>
</evidence>
<sequence length="112" mass="11644">MGRTQPKRTMTLADLPSSKSAAGGLSSQYGSSGGYITMPVGASAAGSIPPFTTPGEGCLDWMFPYNHAWSFITAISALDTLMLIVELIVGGVKFHKAFEGSNAMLGPGVQTM</sequence>